<dbReference type="GO" id="GO:0016740">
    <property type="term" value="F:transferase activity"/>
    <property type="evidence" value="ECO:0007669"/>
    <property type="project" value="UniProtKB-KW"/>
</dbReference>
<dbReference type="GO" id="GO:0004497">
    <property type="term" value="F:monooxygenase activity"/>
    <property type="evidence" value="ECO:0007669"/>
    <property type="project" value="UniProtKB-KW"/>
</dbReference>
<dbReference type="eggNOG" id="COG0661">
    <property type="taxonomic scope" value="Bacteria"/>
</dbReference>
<keyword evidence="4" id="KW-0067">ATP-binding</keyword>
<comment type="similarity">
    <text evidence="1">Belongs to the protein kinase superfamily. ADCK protein kinase family.</text>
</comment>
<proteinExistence type="inferred from homology"/>
<dbReference type="EMBL" id="AWXZ01000039">
    <property type="protein sequence ID" value="ESR23113.1"/>
    <property type="molecule type" value="Genomic_DNA"/>
</dbReference>
<accession>V4T9A7</accession>
<dbReference type="PANTHER" id="PTHR43851:SF3">
    <property type="entry name" value="COENZYME Q8"/>
    <property type="match status" value="1"/>
</dbReference>
<evidence type="ECO:0000256" key="3">
    <source>
        <dbReference type="ARBA" id="ARBA00022741"/>
    </source>
</evidence>
<dbReference type="Pfam" id="PF03109">
    <property type="entry name" value="ABC1"/>
    <property type="match status" value="1"/>
</dbReference>
<dbReference type="AlphaFoldDB" id="V4T9A7"/>
<reference evidence="6 7" key="1">
    <citation type="journal article" date="2014" name="Genome Announc.">
        <title>Draft Genome Sequence of Lutibaculum baratangense Strain AMV1T, Isolated from a Mud Volcano in Andamans, India.</title>
        <authorList>
            <person name="Singh A."/>
            <person name="Sreenivas A."/>
            <person name="Sathyanarayana Reddy G."/>
            <person name="Pinnaka A.K."/>
            <person name="Shivaji S."/>
        </authorList>
    </citation>
    <scope>NUCLEOTIDE SEQUENCE [LARGE SCALE GENOMIC DNA]</scope>
    <source>
        <strain evidence="6 7">AMV1</strain>
    </source>
</reference>
<protein>
    <submittedName>
        <fullName evidence="6">Ubiquinone biosynthesis monooxygenase UbiB</fullName>
    </submittedName>
</protein>
<evidence type="ECO:0000313" key="6">
    <source>
        <dbReference type="EMBL" id="ESR23113.1"/>
    </source>
</evidence>
<comment type="caution">
    <text evidence="6">The sequence shown here is derived from an EMBL/GenBank/DDBJ whole genome shotgun (WGS) entry which is preliminary data.</text>
</comment>
<dbReference type="InterPro" id="IPR051409">
    <property type="entry name" value="Atypical_kinase_ADCK"/>
</dbReference>
<gene>
    <name evidence="6" type="ORF">N177_3181</name>
</gene>
<evidence type="ECO:0000313" key="7">
    <source>
        <dbReference type="Proteomes" id="UP000017819"/>
    </source>
</evidence>
<name>V4T9A7_9HYPH</name>
<dbReference type="InterPro" id="IPR004147">
    <property type="entry name" value="ABC1_dom"/>
</dbReference>
<dbReference type="InterPro" id="IPR034646">
    <property type="entry name" value="ADCK3_dom"/>
</dbReference>
<keyword evidence="6" id="KW-0560">Oxidoreductase</keyword>
<sequence length="464" mass="52476">MPPFMSERDDERNRFSARALRYARVGTNVGGNVARLGASRLMGVKGNDAQNAAALAAALGGLKGPAMKVVQLLANIPDVLPPEYSAEFAKLQASAPPMGYPFVKRRMVSELGSDWRQRFAEFSRDSAASASLGQVHKARDHEGRALAAKLQYPDMASAVEADLRQLGMLLQVQRRISPEIDAREAVVELGERLREELDYKREASHIRLYAEILKDHDQIRVPGVHEQLSTKRLLVMDWLEGRPLSGYEGADQETRNFLSECLFRAWWYPFAHYAVIHGDPHMGNYTVFEEAGAVRGINLLDYGCIRIFPPSFIQGVIDLYEGLKTDDRERIVHAYRTWGFKSLDNELVDILNIWARFIYGPMLEDRVRVLANDVGAAEYGRREAFRVKQELKRKGPVTIPREFVFMDRAAVGLGGVFLRMKCELNFYRLFNETIEGFDLAAVADRQRGALERAQVPTPDFLRPM</sequence>
<feature type="domain" description="ABC1 atypical kinase-like" evidence="5">
    <location>
        <begin position="90"/>
        <end position="333"/>
    </location>
</feature>
<dbReference type="CDD" id="cd13970">
    <property type="entry name" value="ABC1_ADCK3"/>
    <property type="match status" value="1"/>
</dbReference>
<dbReference type="Proteomes" id="UP000017819">
    <property type="component" value="Unassembled WGS sequence"/>
</dbReference>
<dbReference type="SUPFAM" id="SSF56112">
    <property type="entry name" value="Protein kinase-like (PK-like)"/>
    <property type="match status" value="1"/>
</dbReference>
<dbReference type="PANTHER" id="PTHR43851">
    <property type="match status" value="1"/>
</dbReference>
<dbReference type="GO" id="GO:0005524">
    <property type="term" value="F:ATP binding"/>
    <property type="evidence" value="ECO:0007669"/>
    <property type="project" value="UniProtKB-KW"/>
</dbReference>
<keyword evidence="3" id="KW-0547">Nucleotide-binding</keyword>
<dbReference type="STRING" id="631454.N177_3181"/>
<keyword evidence="6" id="KW-0503">Monooxygenase</keyword>
<organism evidence="6 7">
    <name type="scientific">Lutibaculum baratangense AMV1</name>
    <dbReference type="NCBI Taxonomy" id="631454"/>
    <lineage>
        <taxon>Bacteria</taxon>
        <taxon>Pseudomonadati</taxon>
        <taxon>Pseudomonadota</taxon>
        <taxon>Alphaproteobacteria</taxon>
        <taxon>Hyphomicrobiales</taxon>
        <taxon>Tepidamorphaceae</taxon>
        <taxon>Lutibaculum</taxon>
    </lineage>
</organism>
<keyword evidence="6" id="KW-0830">Ubiquinone</keyword>
<dbReference type="InterPro" id="IPR011009">
    <property type="entry name" value="Kinase-like_dom_sf"/>
</dbReference>
<dbReference type="PATRIC" id="fig|631454.5.peg.3141"/>
<evidence type="ECO:0000256" key="1">
    <source>
        <dbReference type="ARBA" id="ARBA00009670"/>
    </source>
</evidence>
<evidence type="ECO:0000256" key="2">
    <source>
        <dbReference type="ARBA" id="ARBA00022679"/>
    </source>
</evidence>
<evidence type="ECO:0000256" key="4">
    <source>
        <dbReference type="ARBA" id="ARBA00022840"/>
    </source>
</evidence>
<evidence type="ECO:0000259" key="5">
    <source>
        <dbReference type="Pfam" id="PF03109"/>
    </source>
</evidence>
<keyword evidence="7" id="KW-1185">Reference proteome</keyword>
<keyword evidence="2" id="KW-0808">Transferase</keyword>